<keyword evidence="3" id="KW-1185">Reference proteome</keyword>
<gene>
    <name evidence="2" type="ORF">F7018_17005</name>
</gene>
<feature type="transmembrane region" description="Helical" evidence="1">
    <location>
        <begin position="234"/>
        <end position="254"/>
    </location>
</feature>
<evidence type="ECO:0000313" key="2">
    <source>
        <dbReference type="EMBL" id="KAB1153366.1"/>
    </source>
</evidence>
<dbReference type="AlphaFoldDB" id="A0A7J5A741"/>
<dbReference type="RefSeq" id="WP_150901305.1">
    <property type="nucleotide sequence ID" value="NZ_WAAU01000035.1"/>
</dbReference>
<sequence>MRIRTEKDLEKLDNKIKEELGIDIHKYRNEEVVENFVELLVFPKYVINWVIRPVLISILAFIIGFYVLDLVHVEYVLYSIIGLILFLLAGFFMGLLFLIWKMKSDMWGIINYSLDIMKSAVADINEVSNQTTKENRKDVLSLLFKGVIHIITIPMVSKVVSDKVPFVGGIVNRIVKKILTLVSDKVKFDEEKLKNELSKNEDESNALKVYLKSISFASNGIKKVMNFTFGVAQFPLKVLFGIILLLLILFLYLIN</sequence>
<comment type="caution">
    <text evidence="2">The sequence shown here is derived from an EMBL/GenBank/DDBJ whole genome shotgun (WGS) entry which is preliminary data.</text>
</comment>
<dbReference type="EMBL" id="WAAU01000035">
    <property type="protein sequence ID" value="KAB1153366.1"/>
    <property type="molecule type" value="Genomic_DNA"/>
</dbReference>
<keyword evidence="1" id="KW-0472">Membrane</keyword>
<keyword evidence="1" id="KW-0812">Transmembrane</keyword>
<accession>A0A7J5A741</accession>
<dbReference type="Proteomes" id="UP000467305">
    <property type="component" value="Unassembled WGS sequence"/>
</dbReference>
<feature type="transmembrane region" description="Helical" evidence="1">
    <location>
        <begin position="49"/>
        <end position="69"/>
    </location>
</feature>
<proteinExistence type="predicted"/>
<keyword evidence="1" id="KW-1133">Transmembrane helix</keyword>
<dbReference type="OrthoDB" id="1188172at2"/>
<reference evidence="2 3" key="1">
    <citation type="submission" date="2019-09" db="EMBL/GenBank/DDBJ databases">
        <authorList>
            <person name="Cao W.R."/>
        </authorList>
    </citation>
    <scope>NUCLEOTIDE SEQUENCE [LARGE SCALE GENOMIC DNA]</scope>
    <source>
        <strain evidence="3">a4</strain>
    </source>
</reference>
<feature type="transmembrane region" description="Helical" evidence="1">
    <location>
        <begin position="75"/>
        <end position="100"/>
    </location>
</feature>
<organism evidence="2 3">
    <name type="scientific">Tenacibaculum aiptasiae</name>
    <dbReference type="NCBI Taxonomy" id="426481"/>
    <lineage>
        <taxon>Bacteria</taxon>
        <taxon>Pseudomonadati</taxon>
        <taxon>Bacteroidota</taxon>
        <taxon>Flavobacteriia</taxon>
        <taxon>Flavobacteriales</taxon>
        <taxon>Flavobacteriaceae</taxon>
        <taxon>Tenacibaculum</taxon>
    </lineage>
</organism>
<evidence type="ECO:0000256" key="1">
    <source>
        <dbReference type="SAM" id="Phobius"/>
    </source>
</evidence>
<evidence type="ECO:0000313" key="3">
    <source>
        <dbReference type="Proteomes" id="UP000467305"/>
    </source>
</evidence>
<feature type="transmembrane region" description="Helical" evidence="1">
    <location>
        <begin position="139"/>
        <end position="157"/>
    </location>
</feature>
<protein>
    <submittedName>
        <fullName evidence="2">Uncharacterized protein</fullName>
    </submittedName>
</protein>
<name>A0A7J5A741_9FLAO</name>